<dbReference type="Gene3D" id="3.20.20.450">
    <property type="entry name" value="EAL domain"/>
    <property type="match status" value="1"/>
</dbReference>
<gene>
    <name evidence="3" type="ORF">D6Z83_14825</name>
    <name evidence="4" type="ORF">EBE87_23865</name>
</gene>
<evidence type="ECO:0000313" key="6">
    <source>
        <dbReference type="Proteomes" id="UP000278036"/>
    </source>
</evidence>
<dbReference type="Proteomes" id="UP000274097">
    <property type="component" value="Unassembled WGS sequence"/>
</dbReference>
<reference evidence="3 6" key="1">
    <citation type="submission" date="2018-09" db="EMBL/GenBank/DDBJ databases">
        <title>Roseomonas sp. nov., isolated from feces of Tibetan antelopes in the Qinghai-Tibet plateau, China.</title>
        <authorList>
            <person name="Tian Z."/>
        </authorList>
    </citation>
    <scope>NUCLEOTIDE SEQUENCE [LARGE SCALE GENOMIC DNA]</scope>
    <source>
        <strain evidence="4 5">Z23</strain>
        <strain evidence="3 6">Z24</strain>
    </source>
</reference>
<dbReference type="AlphaFoldDB" id="A0A3A9J804"/>
<dbReference type="PROSITE" id="PS50883">
    <property type="entry name" value="EAL"/>
    <property type="match status" value="1"/>
</dbReference>
<dbReference type="GO" id="GO:0071111">
    <property type="term" value="F:cyclic-guanylate-specific phosphodiesterase activity"/>
    <property type="evidence" value="ECO:0007669"/>
    <property type="project" value="InterPro"/>
</dbReference>
<feature type="domain" description="EAL" evidence="2">
    <location>
        <begin position="1"/>
        <end position="194"/>
    </location>
</feature>
<sequence length="228" mass="24581">MESSRHARSVGNWVIDEACRRWRNGGARGCACIGVNLFGEQLRAGDLPDIVTAALARRHLPTKVLELELKENIAVRQDEGVLAALHALRDRGIAIDDFGTGFASLVTLQNVPVTRLKIDRSFITHVAEEAHDAAIVEAALTLARKLGLRVIAEGVETEAQESLLRARGCAEGLGFRYGRALPPAELLAASWQRREDGAPIYPLAPAARQGHSPAQGHRRDGGAPLARA</sequence>
<dbReference type="InterPro" id="IPR050706">
    <property type="entry name" value="Cyclic-di-GMP_PDE-like"/>
</dbReference>
<evidence type="ECO:0000313" key="5">
    <source>
        <dbReference type="Proteomes" id="UP000274097"/>
    </source>
</evidence>
<dbReference type="OrthoDB" id="7251575at2"/>
<proteinExistence type="predicted"/>
<dbReference type="SMART" id="SM00052">
    <property type="entry name" value="EAL"/>
    <property type="match status" value="1"/>
</dbReference>
<evidence type="ECO:0000313" key="3">
    <source>
        <dbReference type="EMBL" id="RKK03387.1"/>
    </source>
</evidence>
<dbReference type="EMBL" id="RFLX01000037">
    <property type="protein sequence ID" value="RMI17124.1"/>
    <property type="molecule type" value="Genomic_DNA"/>
</dbReference>
<keyword evidence="5" id="KW-1185">Reference proteome</keyword>
<dbReference type="SUPFAM" id="SSF141868">
    <property type="entry name" value="EAL domain-like"/>
    <property type="match status" value="1"/>
</dbReference>
<name>A0A3A9J804_9PROT</name>
<dbReference type="PANTHER" id="PTHR33121:SF71">
    <property type="entry name" value="OXYGEN SENSOR PROTEIN DOSP"/>
    <property type="match status" value="1"/>
</dbReference>
<protein>
    <submittedName>
        <fullName evidence="3">EAL domain-containing protein</fullName>
    </submittedName>
</protein>
<dbReference type="InterPro" id="IPR001633">
    <property type="entry name" value="EAL_dom"/>
</dbReference>
<dbReference type="Pfam" id="PF00563">
    <property type="entry name" value="EAL"/>
    <property type="match status" value="1"/>
</dbReference>
<dbReference type="Proteomes" id="UP000278036">
    <property type="component" value="Unassembled WGS sequence"/>
</dbReference>
<accession>A0A3A9J804</accession>
<comment type="caution">
    <text evidence="3">The sequence shown here is derived from an EMBL/GenBank/DDBJ whole genome shotgun (WGS) entry which is preliminary data.</text>
</comment>
<evidence type="ECO:0000259" key="2">
    <source>
        <dbReference type="PROSITE" id="PS50883"/>
    </source>
</evidence>
<dbReference type="RefSeq" id="WP_120639066.1">
    <property type="nucleotide sequence ID" value="NZ_RFLX01000037.1"/>
</dbReference>
<organism evidence="3 6">
    <name type="scientific">Teichococcus wenyumeiae</name>
    <dbReference type="NCBI Taxonomy" id="2478470"/>
    <lineage>
        <taxon>Bacteria</taxon>
        <taxon>Pseudomonadati</taxon>
        <taxon>Pseudomonadota</taxon>
        <taxon>Alphaproteobacteria</taxon>
        <taxon>Acetobacterales</taxon>
        <taxon>Roseomonadaceae</taxon>
        <taxon>Roseomonas</taxon>
    </lineage>
</organism>
<dbReference type="CDD" id="cd01948">
    <property type="entry name" value="EAL"/>
    <property type="match status" value="1"/>
</dbReference>
<dbReference type="PANTHER" id="PTHR33121">
    <property type="entry name" value="CYCLIC DI-GMP PHOSPHODIESTERASE PDEF"/>
    <property type="match status" value="1"/>
</dbReference>
<evidence type="ECO:0000313" key="4">
    <source>
        <dbReference type="EMBL" id="RMI17124.1"/>
    </source>
</evidence>
<dbReference type="InParanoid" id="A0A3A9J804"/>
<dbReference type="InterPro" id="IPR035919">
    <property type="entry name" value="EAL_sf"/>
</dbReference>
<evidence type="ECO:0000256" key="1">
    <source>
        <dbReference type="SAM" id="MobiDB-lite"/>
    </source>
</evidence>
<feature type="region of interest" description="Disordered" evidence="1">
    <location>
        <begin position="203"/>
        <end position="228"/>
    </location>
</feature>
<dbReference type="EMBL" id="RAQU01000089">
    <property type="protein sequence ID" value="RKK03387.1"/>
    <property type="molecule type" value="Genomic_DNA"/>
</dbReference>